<comment type="pathway">
    <text evidence="4">Carbohydrate degradation; 2-deoxy-D-ribose 1-phosphate degradation; D-glyceraldehyde 3-phosphate and acetaldehyde from 2-deoxy-alpha-D-ribose 1-phosphate: step 1/2.</text>
</comment>
<feature type="binding site" evidence="4">
    <location>
        <position position="284"/>
    </location>
    <ligand>
        <name>Mn(2+)</name>
        <dbReference type="ChEBI" id="CHEBI:29035"/>
        <label>2</label>
    </ligand>
</feature>
<dbReference type="PANTHER" id="PTHR21110">
    <property type="entry name" value="PHOSPHOPENTOMUTASE"/>
    <property type="match status" value="1"/>
</dbReference>
<evidence type="ECO:0000313" key="7">
    <source>
        <dbReference type="EMBL" id="EKE44768.1"/>
    </source>
</evidence>
<comment type="cofactor">
    <cofactor evidence="4">
        <name>Mn(2+)</name>
        <dbReference type="ChEBI" id="CHEBI:29035"/>
    </cofactor>
    <text evidence="4">Binds 2 manganese ions.</text>
</comment>
<keyword evidence="4" id="KW-0413">Isomerase</keyword>
<dbReference type="GO" id="GO:0008973">
    <property type="term" value="F:phosphopentomutase activity"/>
    <property type="evidence" value="ECO:0007669"/>
    <property type="project" value="UniProtKB-UniRule"/>
</dbReference>
<proteinExistence type="inferred from homology"/>
<comment type="caution">
    <text evidence="7">The sequence shown here is derived from an EMBL/GenBank/DDBJ whole genome shotgun (WGS) entry which is preliminary data.</text>
</comment>
<dbReference type="PANTHER" id="PTHR21110:SF0">
    <property type="entry name" value="PHOSPHOPENTOMUTASE"/>
    <property type="match status" value="1"/>
</dbReference>
<name>K2HBC1_9RHOB</name>
<dbReference type="RefSeq" id="WP_007426303.1">
    <property type="nucleotide sequence ID" value="NZ_AMGO01000020.1"/>
</dbReference>
<accession>K2HBC1</accession>
<dbReference type="InterPro" id="IPR006124">
    <property type="entry name" value="Metalloenzyme"/>
</dbReference>
<comment type="similarity">
    <text evidence="1 4">Belongs to the phosphopentomutase family.</text>
</comment>
<evidence type="ECO:0000313" key="8">
    <source>
        <dbReference type="Proteomes" id="UP000006765"/>
    </source>
</evidence>
<evidence type="ECO:0000256" key="1">
    <source>
        <dbReference type="ARBA" id="ARBA00010373"/>
    </source>
</evidence>
<gene>
    <name evidence="4" type="primary">deoB</name>
    <name evidence="7" type="ORF">OCGS_1151</name>
</gene>
<evidence type="ECO:0000259" key="6">
    <source>
        <dbReference type="Pfam" id="PF01676"/>
    </source>
</evidence>
<dbReference type="GO" id="GO:0009117">
    <property type="term" value="P:nucleotide metabolic process"/>
    <property type="evidence" value="ECO:0007669"/>
    <property type="project" value="UniProtKB-UniRule"/>
</dbReference>
<dbReference type="EMBL" id="AMGO01000020">
    <property type="protein sequence ID" value="EKE44768.1"/>
    <property type="molecule type" value="Genomic_DNA"/>
</dbReference>
<dbReference type="Gene3D" id="3.40.720.10">
    <property type="entry name" value="Alkaline Phosphatase, subunit A"/>
    <property type="match status" value="1"/>
</dbReference>
<dbReference type="STRING" id="1231392.OCGS_1151"/>
<dbReference type="eggNOG" id="COG1015">
    <property type="taxonomic scope" value="Bacteria"/>
</dbReference>
<dbReference type="Gene3D" id="3.30.70.1250">
    <property type="entry name" value="Phosphopentomutase"/>
    <property type="match status" value="1"/>
</dbReference>
<dbReference type="Proteomes" id="UP000006765">
    <property type="component" value="Unassembled WGS sequence"/>
</dbReference>
<keyword evidence="3 4" id="KW-0464">Manganese</keyword>
<dbReference type="CDD" id="cd16009">
    <property type="entry name" value="PPM"/>
    <property type="match status" value="1"/>
</dbReference>
<reference evidence="7 8" key="1">
    <citation type="journal article" date="2012" name="J. Bacteriol.">
        <title>Draft Genome Sequence of Oceaniovalibus guishaninsula JLT2003T.</title>
        <authorList>
            <person name="Tang K."/>
            <person name="Liu K."/>
            <person name="Jiao N."/>
        </authorList>
    </citation>
    <scope>NUCLEOTIDE SEQUENCE [LARGE SCALE GENOMIC DNA]</scope>
    <source>
        <strain evidence="7 8">JLT2003</strain>
    </source>
</reference>
<dbReference type="GO" id="GO:0005829">
    <property type="term" value="C:cytosol"/>
    <property type="evidence" value="ECO:0007669"/>
    <property type="project" value="TreeGrafter"/>
</dbReference>
<dbReference type="GO" id="GO:0000287">
    <property type="term" value="F:magnesium ion binding"/>
    <property type="evidence" value="ECO:0007669"/>
    <property type="project" value="UniProtKB-UniRule"/>
</dbReference>
<feature type="domain" description="Metalloenzyme" evidence="6">
    <location>
        <begin position="4"/>
        <end position="372"/>
    </location>
</feature>
<keyword evidence="2 4" id="KW-0479">Metal-binding</keyword>
<evidence type="ECO:0000256" key="4">
    <source>
        <dbReference type="HAMAP-Rule" id="MF_00740"/>
    </source>
</evidence>
<dbReference type="AlphaFoldDB" id="K2HBC1"/>
<comment type="catalytic activity">
    <reaction evidence="4">
        <text>2-deoxy-alpha-D-ribose 1-phosphate = 2-deoxy-D-ribose 5-phosphate</text>
        <dbReference type="Rhea" id="RHEA:27658"/>
        <dbReference type="ChEBI" id="CHEBI:57259"/>
        <dbReference type="ChEBI" id="CHEBI:62877"/>
        <dbReference type="EC" id="5.4.2.7"/>
    </reaction>
</comment>
<dbReference type="PATRIC" id="fig|1231392.3.peg.1156"/>
<dbReference type="Pfam" id="PF01676">
    <property type="entry name" value="Metalloenzyme"/>
    <property type="match status" value="1"/>
</dbReference>
<evidence type="ECO:0000256" key="3">
    <source>
        <dbReference type="ARBA" id="ARBA00023211"/>
    </source>
</evidence>
<dbReference type="InterPro" id="IPR024052">
    <property type="entry name" value="Phosphopentomutase_DeoB_cap_sf"/>
</dbReference>
<protein>
    <recommendedName>
        <fullName evidence="4 5">Phosphopentomutase</fullName>
        <ecNumber evidence="4 5">5.4.2.7</ecNumber>
    </recommendedName>
    <alternativeName>
        <fullName evidence="4">Phosphodeoxyribomutase</fullName>
    </alternativeName>
</protein>
<feature type="binding site" evidence="4">
    <location>
        <position position="337"/>
    </location>
    <ligand>
        <name>Mn(2+)</name>
        <dbReference type="ChEBI" id="CHEBI:29035"/>
        <label>2</label>
    </ligand>
</feature>
<dbReference type="GO" id="GO:0006018">
    <property type="term" value="P:2-deoxyribose 1-phosphate catabolic process"/>
    <property type="evidence" value="ECO:0007669"/>
    <property type="project" value="UniProtKB-UniRule"/>
</dbReference>
<dbReference type="SUPFAM" id="SSF53649">
    <property type="entry name" value="Alkaline phosphatase-like"/>
    <property type="match status" value="1"/>
</dbReference>
<dbReference type="InterPro" id="IPR017850">
    <property type="entry name" value="Alkaline_phosphatase_core_sf"/>
</dbReference>
<dbReference type="InterPro" id="IPR010045">
    <property type="entry name" value="DeoB"/>
</dbReference>
<dbReference type="UniPathway" id="UPA00087">
    <property type="reaction ID" value="UER00173"/>
</dbReference>
<comment type="subcellular location">
    <subcellularLocation>
        <location evidence="4">Cytoplasm</location>
    </subcellularLocation>
</comment>
<feature type="binding site" evidence="4">
    <location>
        <position position="289"/>
    </location>
    <ligand>
        <name>Mn(2+)</name>
        <dbReference type="ChEBI" id="CHEBI:29035"/>
        <label>2</label>
    </ligand>
</feature>
<dbReference type="GO" id="GO:0006015">
    <property type="term" value="P:5-phosphoribose 1-diphosphate biosynthetic process"/>
    <property type="evidence" value="ECO:0007669"/>
    <property type="project" value="UniProtKB-UniPathway"/>
</dbReference>
<dbReference type="PIRSF" id="PIRSF001491">
    <property type="entry name" value="Ppentomutase"/>
    <property type="match status" value="1"/>
</dbReference>
<keyword evidence="4" id="KW-0963">Cytoplasm</keyword>
<evidence type="ECO:0000256" key="2">
    <source>
        <dbReference type="ARBA" id="ARBA00022723"/>
    </source>
</evidence>
<feature type="binding site" evidence="4">
    <location>
        <position position="326"/>
    </location>
    <ligand>
        <name>Mn(2+)</name>
        <dbReference type="ChEBI" id="CHEBI:29035"/>
        <label>1</label>
    </ligand>
</feature>
<dbReference type="EC" id="5.4.2.7" evidence="4 5"/>
<dbReference type="NCBIfam" id="NF003766">
    <property type="entry name" value="PRK05362.1"/>
    <property type="match status" value="1"/>
</dbReference>
<dbReference type="GO" id="GO:0043094">
    <property type="term" value="P:metabolic compound salvage"/>
    <property type="evidence" value="ECO:0007669"/>
    <property type="project" value="UniProtKB-UniRule"/>
</dbReference>
<comment type="function">
    <text evidence="4">Isomerase that catalyzes the conversion of deoxy-ribose 1-phosphate (dRib-1-P) and ribose 1-phosphate (Rib-1-P) to deoxy-ribose 5-phosphate (dRib-5-P) and ribose 5-phosphate (Rib-5-P), respectively.</text>
</comment>
<comment type="catalytic activity">
    <reaction evidence="4">
        <text>alpha-D-ribose 1-phosphate = D-ribose 5-phosphate</text>
        <dbReference type="Rhea" id="RHEA:18793"/>
        <dbReference type="ChEBI" id="CHEBI:57720"/>
        <dbReference type="ChEBI" id="CHEBI:78346"/>
        <dbReference type="EC" id="5.4.2.7"/>
    </reaction>
</comment>
<sequence length="382" mass="40397">MSRRAFLIVLDSVGIGGAPDAASFGDEGADTVGHIRKATGVRLSNLDALGLAAAQKLAKGEAAEAPGMWGAATEVSRGKDTPSGHWELAGVPVPWDWHYFPQVEGCFPAELVARIRDLAGTDGILGNRPASGTAIIDAEGARHIETGWPIVYTSTDSVVQIAAHEDAFGLDRLLTLCARLAPDLHAMKVGRVIARPFVGQPGDFRRTPRRRDYAIAPPAPTLCDWVQAAGGRVNAVGKIGDIFSMRGIDRVDKGTDAELLDHLAARLDDAPGGSLTFANFVEFDSEYGHRRDPQGYARHLQWFDAALPRLLGAMRDGDMLVVTADHGNDPTFRGTDHTRERVPVLVAGLGDGALGHVAFADVGASVAAHLGVAGDGPGRSFL</sequence>
<evidence type="ECO:0000256" key="5">
    <source>
        <dbReference type="NCBIfam" id="TIGR01696"/>
    </source>
</evidence>
<feature type="binding site" evidence="4">
    <location>
        <position position="11"/>
    </location>
    <ligand>
        <name>Mn(2+)</name>
        <dbReference type="ChEBI" id="CHEBI:29035"/>
        <label>1</label>
    </ligand>
</feature>
<feature type="binding site" evidence="4">
    <location>
        <position position="325"/>
    </location>
    <ligand>
        <name>Mn(2+)</name>
        <dbReference type="ChEBI" id="CHEBI:29035"/>
        <label>1</label>
    </ligand>
</feature>
<dbReference type="SUPFAM" id="SSF143856">
    <property type="entry name" value="DeoB insert domain-like"/>
    <property type="match status" value="1"/>
</dbReference>
<organism evidence="7 8">
    <name type="scientific">Oceaniovalibus guishaninsula JLT2003</name>
    <dbReference type="NCBI Taxonomy" id="1231392"/>
    <lineage>
        <taxon>Bacteria</taxon>
        <taxon>Pseudomonadati</taxon>
        <taxon>Pseudomonadota</taxon>
        <taxon>Alphaproteobacteria</taxon>
        <taxon>Rhodobacterales</taxon>
        <taxon>Roseobacteraceae</taxon>
        <taxon>Oceaniovalibus</taxon>
    </lineage>
</organism>
<dbReference type="HAMAP" id="MF_00740">
    <property type="entry name" value="Phosphopentomut"/>
    <property type="match status" value="1"/>
</dbReference>
<dbReference type="NCBIfam" id="TIGR01696">
    <property type="entry name" value="deoB"/>
    <property type="match status" value="1"/>
</dbReference>
<keyword evidence="8" id="KW-1185">Reference proteome</keyword>
<dbReference type="GO" id="GO:0030145">
    <property type="term" value="F:manganese ion binding"/>
    <property type="evidence" value="ECO:0007669"/>
    <property type="project" value="UniProtKB-UniRule"/>
</dbReference>